<dbReference type="RefSeq" id="WP_094362163.1">
    <property type="nucleotide sequence ID" value="NZ_NMVQ01000001.1"/>
</dbReference>
<reference evidence="1 2" key="1">
    <citation type="submission" date="2017-07" db="EMBL/GenBank/DDBJ databases">
        <title>Draft whole genome sequences of clinical Proprionibacteriaceae strains.</title>
        <authorList>
            <person name="Bernier A.-M."/>
            <person name="Bernard K."/>
            <person name="Domingo M.-C."/>
        </authorList>
    </citation>
    <scope>NUCLEOTIDE SEQUENCE [LARGE SCALE GENOMIC DNA]</scope>
    <source>
        <strain evidence="1 2">NML 130396</strain>
    </source>
</reference>
<keyword evidence="2" id="KW-1185">Reference proteome</keyword>
<accession>A0A255HCM9</accession>
<sequence>MTESYVSAAGLRRWSSSLRRDGEEGAAQVGEALRAIGAEAGCWGADAAGDAFARAYLPAIAPLLAAALTSGDQVADLSDRLDTSAHNYQRTEAENSERAAR</sequence>
<organism evidence="1 2">
    <name type="scientific">Enemella dayhoffiae</name>
    <dbReference type="NCBI Taxonomy" id="2016507"/>
    <lineage>
        <taxon>Bacteria</taxon>
        <taxon>Bacillati</taxon>
        <taxon>Actinomycetota</taxon>
        <taxon>Actinomycetes</taxon>
        <taxon>Propionibacteriales</taxon>
        <taxon>Propionibacteriaceae</taxon>
        <taxon>Enemella</taxon>
    </lineage>
</organism>
<comment type="caution">
    <text evidence="1">The sequence shown here is derived from an EMBL/GenBank/DDBJ whole genome shotgun (WGS) entry which is preliminary data.</text>
</comment>
<name>A0A255HCM9_9ACTN</name>
<evidence type="ECO:0008006" key="3">
    <source>
        <dbReference type="Google" id="ProtNLM"/>
    </source>
</evidence>
<proteinExistence type="predicted"/>
<evidence type="ECO:0000313" key="2">
    <source>
        <dbReference type="Proteomes" id="UP000216311"/>
    </source>
</evidence>
<dbReference type="AlphaFoldDB" id="A0A255HCM9"/>
<protein>
    <recommendedName>
        <fullName evidence="3">WXG100 family type VII secretion target</fullName>
    </recommendedName>
</protein>
<evidence type="ECO:0000313" key="1">
    <source>
        <dbReference type="EMBL" id="OYO24956.1"/>
    </source>
</evidence>
<dbReference type="EMBL" id="NMVQ01000001">
    <property type="protein sequence ID" value="OYO24956.1"/>
    <property type="molecule type" value="Genomic_DNA"/>
</dbReference>
<gene>
    <name evidence="1" type="ORF">CGZ93_00305</name>
</gene>
<dbReference type="Proteomes" id="UP000216311">
    <property type="component" value="Unassembled WGS sequence"/>
</dbReference>
<dbReference type="Gene3D" id="1.10.287.1060">
    <property type="entry name" value="ESAT-6-like"/>
    <property type="match status" value="1"/>
</dbReference>